<evidence type="ECO:0000313" key="1">
    <source>
        <dbReference type="EMBL" id="AOY81114.1"/>
    </source>
</evidence>
<evidence type="ECO:0000313" key="2">
    <source>
        <dbReference type="Proteomes" id="UP000176944"/>
    </source>
</evidence>
<dbReference type="Proteomes" id="UP000176944">
    <property type="component" value="Chromosome"/>
</dbReference>
<sequence>MLLRFEANFAQRYIDNSFRHPTFDKLDSYQDAKALIEQIEQLEPLRRKLLAHIDQYPDSAYYTLRYRQNDNNVIMGLRAWGSKVEVLFPRELRQSMKQDIEQTWQLYQHPLD</sequence>
<dbReference type="EMBL" id="CP017708">
    <property type="protein sequence ID" value="AOY81114.1"/>
    <property type="molecule type" value="Genomic_DNA"/>
</dbReference>
<dbReference type="InterPro" id="IPR023816">
    <property type="entry name" value="CRISPR-assoc_CYA0889"/>
</dbReference>
<protein>
    <submittedName>
        <fullName evidence="1">CRISPR-associated protein</fullName>
    </submittedName>
</protein>
<dbReference type="AlphaFoldDB" id="A0A1D9G0R2"/>
<proteinExistence type="predicted"/>
<accession>A0A1D9G0R2</accession>
<gene>
    <name evidence="1" type="ORF">BJP36_15605</name>
</gene>
<name>A0A1D9G0R2_MOOP1</name>
<reference evidence="2" key="1">
    <citation type="submission" date="2016-10" db="EMBL/GenBank/DDBJ databases">
        <title>Comparative genomics uncovers the prolific and rare metabolic potential of the cyanobacterial genus Moorea.</title>
        <authorList>
            <person name="Leao T."/>
            <person name="Castelao G."/>
            <person name="Korobeynikov A."/>
            <person name="Monroe E.A."/>
            <person name="Podell S."/>
            <person name="Glukhov E."/>
            <person name="Allen E."/>
            <person name="Gerwick W.H."/>
            <person name="Gerwick L."/>
        </authorList>
    </citation>
    <scope>NUCLEOTIDE SEQUENCE [LARGE SCALE GENOMIC DNA]</scope>
    <source>
        <strain evidence="2">JHB</strain>
    </source>
</reference>
<dbReference type="NCBIfam" id="TIGR03985">
    <property type="entry name" value="TIGR03985 family CRISPR-associated protein"/>
    <property type="match status" value="1"/>
</dbReference>
<organism evidence="1 2">
    <name type="scientific">Moorena producens (strain JHB)</name>
    <dbReference type="NCBI Taxonomy" id="1454205"/>
    <lineage>
        <taxon>Bacteria</taxon>
        <taxon>Bacillati</taxon>
        <taxon>Cyanobacteriota</taxon>
        <taxon>Cyanophyceae</taxon>
        <taxon>Coleofasciculales</taxon>
        <taxon>Coleofasciculaceae</taxon>
        <taxon>Moorena</taxon>
    </lineage>
</organism>